<dbReference type="InterPro" id="IPR011009">
    <property type="entry name" value="Kinase-like_dom_sf"/>
</dbReference>
<evidence type="ECO:0000313" key="2">
    <source>
        <dbReference type="Ensembl" id="ENSFCTP00005026989.1"/>
    </source>
</evidence>
<organism evidence="2 3">
    <name type="scientific">Felis catus</name>
    <name type="common">Cat</name>
    <name type="synonym">Felis silvestris catus</name>
    <dbReference type="NCBI Taxonomy" id="9685"/>
    <lineage>
        <taxon>Eukaryota</taxon>
        <taxon>Metazoa</taxon>
        <taxon>Chordata</taxon>
        <taxon>Craniata</taxon>
        <taxon>Vertebrata</taxon>
        <taxon>Euteleostomi</taxon>
        <taxon>Mammalia</taxon>
        <taxon>Eutheria</taxon>
        <taxon>Laurasiatheria</taxon>
        <taxon>Carnivora</taxon>
        <taxon>Feliformia</taxon>
        <taxon>Felidae</taxon>
        <taxon>Felinae</taxon>
        <taxon>Felis</taxon>
    </lineage>
</organism>
<dbReference type="Gene3D" id="3.30.200.20">
    <property type="entry name" value="Phosphorylase Kinase, domain 1"/>
    <property type="match status" value="1"/>
</dbReference>
<reference evidence="2" key="2">
    <citation type="submission" date="2025-08" db="UniProtKB">
        <authorList>
            <consortium name="Ensembl"/>
        </authorList>
    </citation>
    <scope>IDENTIFICATION</scope>
    <source>
        <strain evidence="2">breed Abyssinian</strain>
    </source>
</reference>
<evidence type="ECO:0000259" key="1">
    <source>
        <dbReference type="PROSITE" id="PS50011"/>
    </source>
</evidence>
<dbReference type="Ensembl" id="ENSFCTT00005038547.1">
    <property type="protein sequence ID" value="ENSFCTP00005026989.1"/>
    <property type="gene ID" value="ENSFCTG00005013552.1"/>
</dbReference>
<keyword evidence="3" id="KW-1185">Reference proteome</keyword>
<feature type="domain" description="Protein kinase" evidence="1">
    <location>
        <begin position="6"/>
        <end position="104"/>
    </location>
</feature>
<proteinExistence type="predicted"/>
<protein>
    <recommendedName>
        <fullName evidence="1">Protein kinase domain-containing protein</fullName>
    </recommendedName>
</protein>
<reference evidence="2 3" key="1">
    <citation type="submission" date="2021-02" db="EMBL/GenBank/DDBJ databases">
        <title>Safari Cat Assemblies.</title>
        <authorList>
            <person name="Bredemeyer K.R."/>
            <person name="Murphy W.J."/>
        </authorList>
    </citation>
    <scope>NUCLEOTIDE SEQUENCE [LARGE SCALE GENOMIC DNA]</scope>
</reference>
<evidence type="ECO:0000313" key="3">
    <source>
        <dbReference type="Proteomes" id="UP000823872"/>
    </source>
</evidence>
<dbReference type="Proteomes" id="UP000823872">
    <property type="component" value="Chromosome B1"/>
</dbReference>
<reference evidence="2" key="3">
    <citation type="submission" date="2025-09" db="UniProtKB">
        <authorList>
            <consortium name="Ensembl"/>
        </authorList>
    </citation>
    <scope>IDENTIFICATION</scope>
    <source>
        <strain evidence="2">breed Abyssinian</strain>
    </source>
</reference>
<accession>A0ABI7XWP4</accession>
<dbReference type="PROSITE" id="PS50011">
    <property type="entry name" value="PROTEIN_KINASE_DOM"/>
    <property type="match status" value="1"/>
</dbReference>
<dbReference type="SUPFAM" id="SSF56112">
    <property type="entry name" value="Protein kinase-like (PK-like)"/>
    <property type="match status" value="1"/>
</dbReference>
<dbReference type="GeneTree" id="ENSGT00940000154770"/>
<sequence length="104" mass="11159">MATPQYEPVAEIGVGTYGHKAHGPHSGHFMALKSVRVPNGRVAGGGLPISTVHEVALLRQLEAFEHPSVVHLMDLCAMAQTCWLYLRRGVSSQGSPVESLKLTS</sequence>
<dbReference type="InterPro" id="IPR000719">
    <property type="entry name" value="Prot_kinase_dom"/>
</dbReference>
<name>A0ABI7XWP4_FELCA</name>